<dbReference type="AlphaFoldDB" id="A7EBS3"/>
<dbReference type="EMBL" id="CH476623">
    <property type="protein sequence ID" value="EDN99901.1"/>
    <property type="molecule type" value="Genomic_DNA"/>
</dbReference>
<dbReference type="KEGG" id="ssl:SS1G_02759"/>
<evidence type="ECO:0000313" key="1">
    <source>
        <dbReference type="EMBL" id="EDN99901.1"/>
    </source>
</evidence>
<organism evidence="1 2">
    <name type="scientific">Sclerotinia sclerotiorum (strain ATCC 18683 / 1980 / Ss-1)</name>
    <name type="common">White mold</name>
    <name type="synonym">Whetzelinia sclerotiorum</name>
    <dbReference type="NCBI Taxonomy" id="665079"/>
    <lineage>
        <taxon>Eukaryota</taxon>
        <taxon>Fungi</taxon>
        <taxon>Dikarya</taxon>
        <taxon>Ascomycota</taxon>
        <taxon>Pezizomycotina</taxon>
        <taxon>Leotiomycetes</taxon>
        <taxon>Helotiales</taxon>
        <taxon>Sclerotiniaceae</taxon>
        <taxon>Sclerotinia</taxon>
    </lineage>
</organism>
<dbReference type="HOGENOM" id="CLU_2832706_0_0_1"/>
<protein>
    <submittedName>
        <fullName evidence="1">Uncharacterized protein</fullName>
    </submittedName>
</protein>
<dbReference type="Proteomes" id="UP000001312">
    <property type="component" value="Unassembled WGS sequence"/>
</dbReference>
<name>A7EBS3_SCLS1</name>
<sequence length="66" mass="6985">MPALVPTLATTKSSSAIWPHRSGGNLSRSKSYATILRDLAVLDSGLINGVSMGHLNESRAVHSVVR</sequence>
<dbReference type="GeneID" id="5492822"/>
<evidence type="ECO:0000313" key="2">
    <source>
        <dbReference type="Proteomes" id="UP000001312"/>
    </source>
</evidence>
<dbReference type="InParanoid" id="A7EBS3"/>
<keyword evidence="2" id="KW-1185">Reference proteome</keyword>
<reference evidence="2" key="1">
    <citation type="journal article" date="2011" name="PLoS Genet.">
        <title>Genomic analysis of the necrotrophic fungal pathogens Sclerotinia sclerotiorum and Botrytis cinerea.</title>
        <authorList>
            <person name="Amselem J."/>
            <person name="Cuomo C.A."/>
            <person name="van Kan J.A."/>
            <person name="Viaud M."/>
            <person name="Benito E.P."/>
            <person name="Couloux A."/>
            <person name="Coutinho P.M."/>
            <person name="de Vries R.P."/>
            <person name="Dyer P.S."/>
            <person name="Fillinger S."/>
            <person name="Fournier E."/>
            <person name="Gout L."/>
            <person name="Hahn M."/>
            <person name="Kohn L."/>
            <person name="Lapalu N."/>
            <person name="Plummer K.M."/>
            <person name="Pradier J.M."/>
            <person name="Quevillon E."/>
            <person name="Sharon A."/>
            <person name="Simon A."/>
            <person name="ten Have A."/>
            <person name="Tudzynski B."/>
            <person name="Tudzynski P."/>
            <person name="Wincker P."/>
            <person name="Andrew M."/>
            <person name="Anthouard V."/>
            <person name="Beever R.E."/>
            <person name="Beffa R."/>
            <person name="Benoit I."/>
            <person name="Bouzid O."/>
            <person name="Brault B."/>
            <person name="Chen Z."/>
            <person name="Choquer M."/>
            <person name="Collemare J."/>
            <person name="Cotton P."/>
            <person name="Danchin E.G."/>
            <person name="Da Silva C."/>
            <person name="Gautier A."/>
            <person name="Giraud C."/>
            <person name="Giraud T."/>
            <person name="Gonzalez C."/>
            <person name="Grossetete S."/>
            <person name="Guldener U."/>
            <person name="Henrissat B."/>
            <person name="Howlett B.J."/>
            <person name="Kodira C."/>
            <person name="Kretschmer M."/>
            <person name="Lappartient A."/>
            <person name="Leroch M."/>
            <person name="Levis C."/>
            <person name="Mauceli E."/>
            <person name="Neuveglise C."/>
            <person name="Oeser B."/>
            <person name="Pearson M."/>
            <person name="Poulain J."/>
            <person name="Poussereau N."/>
            <person name="Quesneville H."/>
            <person name="Rascle C."/>
            <person name="Schumacher J."/>
            <person name="Segurens B."/>
            <person name="Sexton A."/>
            <person name="Silva E."/>
            <person name="Sirven C."/>
            <person name="Soanes D.M."/>
            <person name="Talbot N.J."/>
            <person name="Templeton M."/>
            <person name="Yandava C."/>
            <person name="Yarden O."/>
            <person name="Zeng Q."/>
            <person name="Rollins J.A."/>
            <person name="Lebrun M.H."/>
            <person name="Dickman M."/>
        </authorList>
    </citation>
    <scope>NUCLEOTIDE SEQUENCE [LARGE SCALE GENOMIC DNA]</scope>
    <source>
        <strain evidence="2">ATCC 18683 / 1980 / Ss-1</strain>
    </source>
</reference>
<dbReference type="RefSeq" id="XP_001596539.1">
    <property type="nucleotide sequence ID" value="XM_001596489.1"/>
</dbReference>
<accession>A7EBS3</accession>
<gene>
    <name evidence="1" type="ORF">SS1G_02759</name>
</gene>
<proteinExistence type="predicted"/>